<gene>
    <name evidence="3" type="ORF">H4684_001194</name>
</gene>
<dbReference type="Proteomes" id="UP000639010">
    <property type="component" value="Unassembled WGS sequence"/>
</dbReference>
<dbReference type="EMBL" id="JADBGG010000006">
    <property type="protein sequence ID" value="MBE1424562.1"/>
    <property type="molecule type" value="Genomic_DNA"/>
</dbReference>
<evidence type="ECO:0000313" key="3">
    <source>
        <dbReference type="EMBL" id="MBE1424562.1"/>
    </source>
</evidence>
<proteinExistence type="predicted"/>
<keyword evidence="4" id="KW-1185">Reference proteome</keyword>
<accession>A0ABR9H1Y3</accession>
<organism evidence="3 4">
    <name type="scientific">Desulfomicrobium macestii</name>
    <dbReference type="NCBI Taxonomy" id="90731"/>
    <lineage>
        <taxon>Bacteria</taxon>
        <taxon>Pseudomonadati</taxon>
        <taxon>Thermodesulfobacteriota</taxon>
        <taxon>Desulfovibrionia</taxon>
        <taxon>Desulfovibrionales</taxon>
        <taxon>Desulfomicrobiaceae</taxon>
        <taxon>Desulfomicrobium</taxon>
    </lineage>
</organism>
<protein>
    <recommendedName>
        <fullName evidence="5">Mobilization protein</fullName>
    </recommendedName>
</protein>
<sequence length="407" mass="46426">MSLTVVTRIDRRDAGEYSGQRSHDHRIGTKEHPIPGYVDQSRTHLNSTILVAPECSGMHLKNEALKHKARERAALNYAKALKSKDPQSIKLAWSAKQACRQKYSRGDVVAYSLLIGFGYEAQKIIDQLEYTEQDRLFVQAVMDVAHAMDVEVVSLVVHRDETATHCQAQTTAVTFKGSKVRMQPSDCARLQDIGARPFAHLGIKRGIQKVERQSNGDEWNKINHRTVKRLHEDLPREIAQKEQELAMIQEMYQKKQAKLAVLMKEYENAQSLLQEIVAEVERYHNIEGELRAWEEAVAARESNLEREIEPVRLELAEVKRKAELCTGALDELIFYAVQADPDLAKEHLDSYVERRIKQGFNYEEINDAVVGTMVENQIGEACRRVEERLSHDSEQLQSKKSGPKLGF</sequence>
<comment type="caution">
    <text evidence="3">The sequence shown here is derived from an EMBL/GenBank/DDBJ whole genome shotgun (WGS) entry which is preliminary data.</text>
</comment>
<evidence type="ECO:0008006" key="5">
    <source>
        <dbReference type="Google" id="ProtNLM"/>
    </source>
</evidence>
<dbReference type="Gene3D" id="3.30.930.30">
    <property type="match status" value="1"/>
</dbReference>
<evidence type="ECO:0000256" key="2">
    <source>
        <dbReference type="SAM" id="MobiDB-lite"/>
    </source>
</evidence>
<feature type="region of interest" description="Disordered" evidence="2">
    <location>
        <begin position="1"/>
        <end position="36"/>
    </location>
</feature>
<name>A0ABR9H1Y3_9BACT</name>
<feature type="coiled-coil region" evidence="1">
    <location>
        <begin position="238"/>
        <end position="279"/>
    </location>
</feature>
<dbReference type="RefSeq" id="WP_192623142.1">
    <property type="nucleotide sequence ID" value="NZ_JADBGG010000006.1"/>
</dbReference>
<feature type="compositionally biased region" description="Basic and acidic residues" evidence="2">
    <location>
        <begin position="8"/>
        <end position="33"/>
    </location>
</feature>
<reference evidence="3 4" key="1">
    <citation type="submission" date="2020-10" db="EMBL/GenBank/DDBJ databases">
        <title>Genomic Encyclopedia of Type Strains, Phase IV (KMG-IV): sequencing the most valuable type-strain genomes for metagenomic binning, comparative biology and taxonomic classification.</title>
        <authorList>
            <person name="Goeker M."/>
        </authorList>
    </citation>
    <scope>NUCLEOTIDE SEQUENCE [LARGE SCALE GENOMIC DNA]</scope>
    <source>
        <strain evidence="3 4">DSM 4194</strain>
    </source>
</reference>
<keyword evidence="1" id="KW-0175">Coiled coil</keyword>
<evidence type="ECO:0000313" key="4">
    <source>
        <dbReference type="Proteomes" id="UP000639010"/>
    </source>
</evidence>
<evidence type="ECO:0000256" key="1">
    <source>
        <dbReference type="SAM" id="Coils"/>
    </source>
</evidence>